<dbReference type="Gene3D" id="1.10.3720.10">
    <property type="entry name" value="MetI-like"/>
    <property type="match status" value="1"/>
</dbReference>
<feature type="transmembrane region" description="Helical" evidence="9">
    <location>
        <begin position="6"/>
        <end position="30"/>
    </location>
</feature>
<dbReference type="PROSITE" id="PS50928">
    <property type="entry name" value="ABC_TM1"/>
    <property type="match status" value="1"/>
</dbReference>
<keyword evidence="4 10" id="KW-1003">Cell membrane</keyword>
<protein>
    <recommendedName>
        <fullName evidence="10">Molybdenum transport system permease</fullName>
    </recommendedName>
</protein>
<keyword evidence="6 9" id="KW-0812">Transmembrane</keyword>
<dbReference type="InterPro" id="IPR000515">
    <property type="entry name" value="MetI-like"/>
</dbReference>
<dbReference type="PANTHER" id="PTHR30183:SF3">
    <property type="entry name" value="MOLYBDENUM TRANSPORT SYSTEM PERMEASE PROTEIN MODB"/>
    <property type="match status" value="1"/>
</dbReference>
<comment type="caution">
    <text evidence="10">Lacks conserved residue(s) required for the propagation of feature annotation.</text>
</comment>
<name>A0A0S6U778_NEOTH</name>
<keyword evidence="7 9" id="KW-1133">Transmembrane helix</keyword>
<dbReference type="InterPro" id="IPR006469">
    <property type="entry name" value="NifC_ABC_porter"/>
</dbReference>
<feature type="domain" description="ABC transmembrane type-1" evidence="11">
    <location>
        <begin position="48"/>
        <end position="250"/>
    </location>
</feature>
<dbReference type="SUPFAM" id="SSF161098">
    <property type="entry name" value="MetI-like"/>
    <property type="match status" value="1"/>
</dbReference>
<evidence type="ECO:0000256" key="1">
    <source>
        <dbReference type="ARBA" id="ARBA00004651"/>
    </source>
</evidence>
<evidence type="ECO:0000256" key="10">
    <source>
        <dbReference type="RuleBase" id="RU365097"/>
    </source>
</evidence>
<evidence type="ECO:0000259" key="11">
    <source>
        <dbReference type="PROSITE" id="PS50928"/>
    </source>
</evidence>
<dbReference type="GeneID" id="45617863"/>
<evidence type="ECO:0000256" key="4">
    <source>
        <dbReference type="ARBA" id="ARBA00022475"/>
    </source>
</evidence>
<dbReference type="EMBL" id="DF238840">
    <property type="protein sequence ID" value="GAF24961.1"/>
    <property type="molecule type" value="Genomic_DNA"/>
</dbReference>
<proteinExistence type="inferred from homology"/>
<feature type="transmembrane region" description="Helical" evidence="9">
    <location>
        <begin position="114"/>
        <end position="138"/>
    </location>
</feature>
<feature type="transmembrane region" description="Helical" evidence="9">
    <location>
        <begin position="50"/>
        <end position="74"/>
    </location>
</feature>
<dbReference type="Pfam" id="PF00528">
    <property type="entry name" value="BPD_transp_1"/>
    <property type="match status" value="1"/>
</dbReference>
<keyword evidence="5 10" id="KW-0500">Molybdenum</keyword>
<dbReference type="AlphaFoldDB" id="A0A0S6U778"/>
<comment type="subcellular location">
    <subcellularLocation>
        <location evidence="1 9">Cell membrane</location>
        <topology evidence="1 9">Multi-pass membrane protein</topology>
    </subcellularLocation>
</comment>
<dbReference type="PANTHER" id="PTHR30183">
    <property type="entry name" value="MOLYBDENUM TRANSPORT SYSTEM PERMEASE PROTEIN MODB"/>
    <property type="match status" value="1"/>
</dbReference>
<sequence>MKRLTFLPALAGLVFILYIVLPVVSIFLNINWPRLSTTIRMPVVLQALQLSGLTTLVATAVTIILGTPLAYFLARRSFPGREVIDTLLDLPLVLPPAVAGVALLMAFGRRGLLGALLAGWGISLPFTTVAVILAQVFVGAPFFLKTARNGFAAVDTSLEAISLTLGKTPLQTFFRVTLPLAFPALFNGAIMTWARALGEFGATIMFAGNMPGVTQTLPLAIYMAMDSNMEAALVMAALLVLVSFAVLLAVKKVARGGDGHPYP</sequence>
<evidence type="ECO:0000256" key="3">
    <source>
        <dbReference type="ARBA" id="ARBA00022448"/>
    </source>
</evidence>
<feature type="transmembrane region" description="Helical" evidence="9">
    <location>
        <begin position="86"/>
        <end position="107"/>
    </location>
</feature>
<dbReference type="GO" id="GO:0005886">
    <property type="term" value="C:plasma membrane"/>
    <property type="evidence" value="ECO:0007669"/>
    <property type="project" value="UniProtKB-SubCell"/>
</dbReference>
<evidence type="ECO:0000256" key="5">
    <source>
        <dbReference type="ARBA" id="ARBA00022505"/>
    </source>
</evidence>
<evidence type="ECO:0000313" key="12">
    <source>
        <dbReference type="EMBL" id="GAF24961.1"/>
    </source>
</evidence>
<gene>
    <name evidence="12" type="ORF">MTY_0289</name>
</gene>
<comment type="similarity">
    <text evidence="2 10">Belongs to the binding-protein-dependent transport system permease family. CysTW subfamily.</text>
</comment>
<feature type="transmembrane region" description="Helical" evidence="9">
    <location>
        <begin position="206"/>
        <end position="225"/>
    </location>
</feature>
<evidence type="ECO:0000256" key="9">
    <source>
        <dbReference type="RuleBase" id="RU363032"/>
    </source>
</evidence>
<dbReference type="InterPro" id="IPR035906">
    <property type="entry name" value="MetI-like_sf"/>
</dbReference>
<dbReference type="GO" id="GO:0015098">
    <property type="term" value="F:molybdate ion transmembrane transporter activity"/>
    <property type="evidence" value="ECO:0007669"/>
    <property type="project" value="UniProtKB-UniRule"/>
</dbReference>
<organism evidence="12">
    <name type="scientific">Moorella thermoacetica Y72</name>
    <dbReference type="NCBI Taxonomy" id="1325331"/>
    <lineage>
        <taxon>Bacteria</taxon>
        <taxon>Bacillati</taxon>
        <taxon>Bacillota</taxon>
        <taxon>Clostridia</taxon>
        <taxon>Neomoorellales</taxon>
        <taxon>Neomoorellaceae</taxon>
        <taxon>Neomoorella</taxon>
    </lineage>
</organism>
<dbReference type="NCBIfam" id="TIGR02141">
    <property type="entry name" value="modB_ABC"/>
    <property type="match status" value="1"/>
</dbReference>
<dbReference type="Proteomes" id="UP000063718">
    <property type="component" value="Unassembled WGS sequence"/>
</dbReference>
<evidence type="ECO:0000256" key="2">
    <source>
        <dbReference type="ARBA" id="ARBA00007069"/>
    </source>
</evidence>
<comment type="function">
    <text evidence="10">Part of the binding-protein-dependent transport system for molybdenum; probably responsible for the translocation of the substrate across the membrane.</text>
</comment>
<feature type="transmembrane region" description="Helical" evidence="9">
    <location>
        <begin position="173"/>
        <end position="194"/>
    </location>
</feature>
<evidence type="ECO:0000256" key="8">
    <source>
        <dbReference type="ARBA" id="ARBA00023136"/>
    </source>
</evidence>
<accession>A0A0S6U778</accession>
<reference evidence="12" key="1">
    <citation type="journal article" date="2014" name="Gene">
        <title>Genome-guided analysis of transformation efficiency and carbon dioxide assimilation by Moorella thermoacetica Y72.</title>
        <authorList>
            <person name="Tsukahara K."/>
            <person name="Kita A."/>
            <person name="Nakashimada Y."/>
            <person name="Hoshino T."/>
            <person name="Murakami K."/>
        </authorList>
    </citation>
    <scope>NUCLEOTIDE SEQUENCE [LARGE SCALE GENOMIC DNA]</scope>
    <source>
        <strain evidence="12">Y72</strain>
    </source>
</reference>
<dbReference type="CDD" id="cd06261">
    <property type="entry name" value="TM_PBP2"/>
    <property type="match status" value="1"/>
</dbReference>
<dbReference type="InterPro" id="IPR011867">
    <property type="entry name" value="ModB_ABC"/>
</dbReference>
<evidence type="ECO:0000256" key="6">
    <source>
        <dbReference type="ARBA" id="ARBA00022692"/>
    </source>
</evidence>
<feature type="transmembrane region" description="Helical" evidence="9">
    <location>
        <begin position="231"/>
        <end position="250"/>
    </location>
</feature>
<dbReference type="NCBIfam" id="TIGR01581">
    <property type="entry name" value="Mo_ABC_porter"/>
    <property type="match status" value="1"/>
</dbReference>
<evidence type="ECO:0000256" key="7">
    <source>
        <dbReference type="ARBA" id="ARBA00022989"/>
    </source>
</evidence>
<dbReference type="RefSeq" id="WP_011393323.1">
    <property type="nucleotide sequence ID" value="NZ_DF238840.1"/>
</dbReference>
<keyword evidence="8 9" id="KW-0472">Membrane</keyword>
<keyword evidence="3 9" id="KW-0813">Transport</keyword>